<dbReference type="AlphaFoldDB" id="A0A0N1P9C0"/>
<dbReference type="VEuPathDB" id="TriTrypDB:Lsey_0577_0030"/>
<evidence type="ECO:0000256" key="1">
    <source>
        <dbReference type="SAM" id="MobiDB-lite"/>
    </source>
</evidence>
<feature type="compositionally biased region" description="Basic residues" evidence="1">
    <location>
        <begin position="19"/>
        <end position="28"/>
    </location>
</feature>
<gene>
    <name evidence="2" type="ORF">ABL78_8267</name>
</gene>
<dbReference type="EMBL" id="LJSK01000577">
    <property type="protein sequence ID" value="KPI82722.1"/>
    <property type="molecule type" value="Genomic_DNA"/>
</dbReference>
<name>A0A0N1P9C0_LEPSE</name>
<reference evidence="2 3" key="1">
    <citation type="journal article" date="2015" name="PLoS Pathog.">
        <title>Leptomonas seymouri: Adaptations to the Dixenous Life Cycle Analyzed by Genome Sequencing, Transcriptome Profiling and Co-infection with Leishmania donovani.</title>
        <authorList>
            <person name="Kraeva N."/>
            <person name="Butenko A."/>
            <person name="Hlavacova J."/>
            <person name="Kostygov A."/>
            <person name="Myskova J."/>
            <person name="Grybchuk D."/>
            <person name="Lestinova T."/>
            <person name="Votypka J."/>
            <person name="Volf P."/>
            <person name="Opperdoes F."/>
            <person name="Flegontov P."/>
            <person name="Lukes J."/>
            <person name="Yurchenko V."/>
        </authorList>
    </citation>
    <scope>NUCLEOTIDE SEQUENCE [LARGE SCALE GENOMIC DNA]</scope>
    <source>
        <strain evidence="2 3">ATCC 30220</strain>
    </source>
</reference>
<protein>
    <submittedName>
        <fullName evidence="2">Uncharacterized protein</fullName>
    </submittedName>
</protein>
<comment type="caution">
    <text evidence="2">The sequence shown here is derived from an EMBL/GenBank/DDBJ whole genome shotgun (WGS) entry which is preliminary data.</text>
</comment>
<keyword evidence="3" id="KW-1185">Reference proteome</keyword>
<feature type="region of interest" description="Disordered" evidence="1">
    <location>
        <begin position="1"/>
        <end position="62"/>
    </location>
</feature>
<sequence>MGSNTKQRGIAAPLTSENKRKKRKKKTRGAVNEEGRSPIAGPRSQCRTPLRRGQRRESRGGDTAVLETISAIRRSAVARRLALWLIWSFGVGDGGAGLPSRARRGCAPRRTGVGRPCSVAASICCTASAKLALKSSLLSARPP</sequence>
<evidence type="ECO:0000313" key="2">
    <source>
        <dbReference type="EMBL" id="KPI82722.1"/>
    </source>
</evidence>
<proteinExistence type="predicted"/>
<accession>A0A0N1P9C0</accession>
<organism evidence="2 3">
    <name type="scientific">Leptomonas seymouri</name>
    <dbReference type="NCBI Taxonomy" id="5684"/>
    <lineage>
        <taxon>Eukaryota</taxon>
        <taxon>Discoba</taxon>
        <taxon>Euglenozoa</taxon>
        <taxon>Kinetoplastea</taxon>
        <taxon>Metakinetoplastina</taxon>
        <taxon>Trypanosomatida</taxon>
        <taxon>Trypanosomatidae</taxon>
        <taxon>Leishmaniinae</taxon>
        <taxon>Leptomonas</taxon>
    </lineage>
</organism>
<dbReference type="Proteomes" id="UP000038009">
    <property type="component" value="Unassembled WGS sequence"/>
</dbReference>
<evidence type="ECO:0000313" key="3">
    <source>
        <dbReference type="Proteomes" id="UP000038009"/>
    </source>
</evidence>